<keyword evidence="1 2" id="KW-0147">Chitin-binding</keyword>
<evidence type="ECO:0000259" key="4">
    <source>
        <dbReference type="PROSITE" id="PS50941"/>
    </source>
</evidence>
<evidence type="ECO:0000256" key="1">
    <source>
        <dbReference type="ARBA" id="ARBA00022669"/>
    </source>
</evidence>
<dbReference type="SUPFAM" id="SSF57016">
    <property type="entry name" value="Plant lectins/antimicrobial peptides"/>
    <property type="match status" value="1"/>
</dbReference>
<feature type="compositionally biased region" description="Low complexity" evidence="3">
    <location>
        <begin position="338"/>
        <end position="354"/>
    </location>
</feature>
<dbReference type="CDD" id="cd11618">
    <property type="entry name" value="ChtBD1_1"/>
    <property type="match status" value="1"/>
</dbReference>
<dbReference type="Gene3D" id="3.30.60.10">
    <property type="entry name" value="Endochitinase-like"/>
    <property type="match status" value="1"/>
</dbReference>
<name>A0A1Z5SNU5_HORWE</name>
<feature type="domain" description="Chitin-binding type-1" evidence="4">
    <location>
        <begin position="199"/>
        <end position="246"/>
    </location>
</feature>
<gene>
    <name evidence="6" type="ORF">BTJ68_14054</name>
</gene>
<feature type="domain" description="Apple" evidence="5">
    <location>
        <begin position="42"/>
        <end position="124"/>
    </location>
</feature>
<feature type="disulfide bond" evidence="2">
    <location>
        <begin position="219"/>
        <end position="233"/>
    </location>
</feature>
<dbReference type="GO" id="GO:0008061">
    <property type="term" value="F:chitin binding"/>
    <property type="evidence" value="ECO:0007669"/>
    <property type="project" value="UniProtKB-UniRule"/>
</dbReference>
<feature type="compositionally biased region" description="Polar residues" evidence="3">
    <location>
        <begin position="364"/>
        <end position="376"/>
    </location>
</feature>
<dbReference type="PROSITE" id="PS50941">
    <property type="entry name" value="CHIT_BIND_I_2"/>
    <property type="match status" value="1"/>
</dbReference>
<reference evidence="6 7" key="1">
    <citation type="submission" date="2017-01" db="EMBL/GenBank/DDBJ databases">
        <title>The recent genome duplication of the halophilic yeast Hortaea werneckii: insights from long-read sequencing.</title>
        <authorList>
            <person name="Sinha S."/>
            <person name="Flibotte S."/>
            <person name="Neira M."/>
            <person name="Lenassi M."/>
            <person name="Gostincar C."/>
            <person name="Stajich J.E."/>
            <person name="Nislow C.E."/>
        </authorList>
    </citation>
    <scope>NUCLEOTIDE SEQUENCE [LARGE SCALE GENOMIC DNA]</scope>
    <source>
        <strain evidence="6 7">EXF-2000</strain>
    </source>
</reference>
<dbReference type="InterPro" id="IPR036861">
    <property type="entry name" value="Endochitinase-like_sf"/>
</dbReference>
<keyword evidence="7" id="KW-1185">Reference proteome</keyword>
<dbReference type="Pfam" id="PF00024">
    <property type="entry name" value="PAN_1"/>
    <property type="match status" value="1"/>
</dbReference>
<proteinExistence type="predicted"/>
<sequence length="538" mass="53731">MYTTPPEDMYPTTTVTADPDGSPVAAEDSEACSMAEADGTECIDSYGNSFTVSSGTRYRGSVRAVNHARNLDECLAFCDALGSDCEAANFDSASGDCELLDDVTGIEIVSGPDANGALAASRPADVGTIYTTPLSTTTGMTSPGTYAGATTTAASMSMSPGDYQTGPGPVPSASLTNVGPIATSSSAAPAVSTGAVSEDGTCGLENDGRTCEGSGFGDCCSEYGFCGSTDFYCDTGCLVGYGRCNNAPVQSNSASTSSSQGGSTSGGSNSPTTTTTRINSISVVPMPASNPGGYSGYQSTNPTSSGAPTSSTPGSNPSNYPDNASSNSPPPQSPIPIPTSSNPLTTTTPTSTPSSSPPLCPTYDTRSYQDPRTGTSYNISCGTAYTGTTITPQLYRRQDSYSHDVTARECITTCSDDPACIAITFVPSTTTTPAGAGEQEGECTLFSSLTGISYVPDAVSALKTEGAGEGGGVVGVVTVTASVCRTAGAGGMGTITVLTTQTMTTCRADGVCAGSSTAMGAVGTAGMMGRMGGLGMGM</sequence>
<evidence type="ECO:0000313" key="7">
    <source>
        <dbReference type="Proteomes" id="UP000194280"/>
    </source>
</evidence>
<evidence type="ECO:0000256" key="3">
    <source>
        <dbReference type="SAM" id="MobiDB-lite"/>
    </source>
</evidence>
<comment type="caution">
    <text evidence="6">The sequence shown here is derived from an EMBL/GenBank/DDBJ whole genome shotgun (WGS) entry which is preliminary data.</text>
</comment>
<accession>A0A1Z5SNU5</accession>
<dbReference type="InterPro" id="IPR001002">
    <property type="entry name" value="Chitin-bd_1"/>
</dbReference>
<dbReference type="InParanoid" id="A0A1Z5SNU5"/>
<dbReference type="SUPFAM" id="SSF57414">
    <property type="entry name" value="Hairpin loop containing domain-like"/>
    <property type="match status" value="1"/>
</dbReference>
<feature type="region of interest" description="Disordered" evidence="3">
    <location>
        <begin position="1"/>
        <end position="26"/>
    </location>
</feature>
<keyword evidence="2" id="KW-1015">Disulfide bond</keyword>
<dbReference type="CDD" id="cd01099">
    <property type="entry name" value="PAN_AP_HGF"/>
    <property type="match status" value="1"/>
</dbReference>
<dbReference type="EMBL" id="MUNK01000375">
    <property type="protein sequence ID" value="OTA22387.1"/>
    <property type="molecule type" value="Genomic_DNA"/>
</dbReference>
<feature type="compositionally biased region" description="Low complexity" evidence="3">
    <location>
        <begin position="251"/>
        <end position="282"/>
    </location>
</feature>
<evidence type="ECO:0000256" key="2">
    <source>
        <dbReference type="PROSITE-ProRule" id="PRU00261"/>
    </source>
</evidence>
<feature type="compositionally biased region" description="Pro residues" evidence="3">
    <location>
        <begin position="328"/>
        <end position="337"/>
    </location>
</feature>
<protein>
    <recommendedName>
        <fullName evidence="8">Chitin-binding type-1 domain-containing protein</fullName>
    </recommendedName>
</protein>
<dbReference type="PROSITE" id="PS50948">
    <property type="entry name" value="PAN"/>
    <property type="match status" value="1"/>
</dbReference>
<comment type="caution">
    <text evidence="2">Lacks conserved residue(s) required for the propagation of feature annotation.</text>
</comment>
<evidence type="ECO:0000313" key="6">
    <source>
        <dbReference type="EMBL" id="OTA22387.1"/>
    </source>
</evidence>
<dbReference type="OrthoDB" id="424610at2759"/>
<dbReference type="InterPro" id="IPR003609">
    <property type="entry name" value="Pan_app"/>
</dbReference>
<evidence type="ECO:0008006" key="8">
    <source>
        <dbReference type="Google" id="ProtNLM"/>
    </source>
</evidence>
<dbReference type="VEuPathDB" id="FungiDB:BTJ68_14054"/>
<feature type="region of interest" description="Disordered" evidence="3">
    <location>
        <begin position="249"/>
        <end position="376"/>
    </location>
</feature>
<organism evidence="6 7">
    <name type="scientific">Hortaea werneckii EXF-2000</name>
    <dbReference type="NCBI Taxonomy" id="1157616"/>
    <lineage>
        <taxon>Eukaryota</taxon>
        <taxon>Fungi</taxon>
        <taxon>Dikarya</taxon>
        <taxon>Ascomycota</taxon>
        <taxon>Pezizomycotina</taxon>
        <taxon>Dothideomycetes</taxon>
        <taxon>Dothideomycetidae</taxon>
        <taxon>Mycosphaerellales</taxon>
        <taxon>Teratosphaeriaceae</taxon>
        <taxon>Hortaea</taxon>
    </lineage>
</organism>
<dbReference type="STRING" id="1157616.A0A1Z5SNU5"/>
<dbReference type="AlphaFoldDB" id="A0A1Z5SNU5"/>
<feature type="compositionally biased region" description="Low complexity" evidence="3">
    <location>
        <begin position="299"/>
        <end position="327"/>
    </location>
</feature>
<evidence type="ECO:0000259" key="5">
    <source>
        <dbReference type="PROSITE" id="PS50948"/>
    </source>
</evidence>
<dbReference type="Proteomes" id="UP000194280">
    <property type="component" value="Unassembled WGS sequence"/>
</dbReference>